<dbReference type="InterPro" id="IPR008953">
    <property type="entry name" value="Fe_hydrogenase_HydB"/>
</dbReference>
<dbReference type="InterPro" id="IPR050340">
    <property type="entry name" value="Cytosolic_Fe-S_CAF"/>
</dbReference>
<dbReference type="InterPro" id="IPR009016">
    <property type="entry name" value="Fe_hydrogenase"/>
</dbReference>
<dbReference type="InterPro" id="IPR013352">
    <property type="entry name" value="Fe_hydrogenase_subset"/>
</dbReference>
<dbReference type="SUPFAM" id="SSF48674">
    <property type="entry name" value="Fe-only hydrogenase smaller subunit"/>
    <property type="match status" value="1"/>
</dbReference>
<evidence type="ECO:0000256" key="5">
    <source>
        <dbReference type="ARBA" id="ARBA00023014"/>
    </source>
</evidence>
<evidence type="ECO:0000256" key="4">
    <source>
        <dbReference type="ARBA" id="ARBA00023004"/>
    </source>
</evidence>
<sequence length="526" mass="57942">MSKSRKISRIQQDNIIQINKKKCIGCTGCAFTCAERTGISVLKAVDNGKRTVDPKQGTFGGSGCIYCGQCTLICPTTAINVRNDVALVKEALNSGKYLIATAAPALKATLGEEFNLPIGTNVAGKIAPSAKKLGFQHVFDTDFGADMTVLEEGTELIKRISSQENLPMFTSCCPAWVRYAELFHPEILKNISTSKSPQQMMGASIKTYFADTYNVLPSNIFTLSIKPCTAKKYEAKRDEMGRDGYRDIDVVLTVREYAELLKEKGIDITAIPDEKSDSFMGDYTGAAVIFGSSGGVMQATLRTVTYYLKGDVSKIESIEFNTIEGYHDIKESTVNLGGQEKKVAIVSGLSEIDKFLKSDKWKEYVFIEVMACLGGCINGGGTPRIQKKSEINEKLCIACGTCIENCPVGAIEYNVRGRAENNKEKCVGCTLCSKICRANAIKMIYYDKATGKSLDENYIKLRSDVLKDIDKSSEIRISDKNENLQNMYKNYMGDPDGEKAQKLLHTTYQDKSAELSVNTTRNKKKN</sequence>
<dbReference type="EMBL" id="FOMG01000002">
    <property type="protein sequence ID" value="SFC29624.1"/>
    <property type="molecule type" value="Genomic_DNA"/>
</dbReference>
<feature type="domain" description="4Fe-4S ferredoxin-type" evidence="6">
    <location>
        <begin position="417"/>
        <end position="446"/>
    </location>
</feature>
<proteinExistence type="predicted"/>
<dbReference type="NCBIfam" id="TIGR02512">
    <property type="entry name" value="FeFe_hydrog_A"/>
    <property type="match status" value="1"/>
</dbReference>
<organism evidence="7 8">
    <name type="scientific">Clostridium uliginosum</name>
    <dbReference type="NCBI Taxonomy" id="119641"/>
    <lineage>
        <taxon>Bacteria</taxon>
        <taxon>Bacillati</taxon>
        <taxon>Bacillota</taxon>
        <taxon>Clostridia</taxon>
        <taxon>Eubacteriales</taxon>
        <taxon>Clostridiaceae</taxon>
        <taxon>Clostridium</taxon>
    </lineage>
</organism>
<keyword evidence="3" id="KW-0677">Repeat</keyword>
<dbReference type="InterPro" id="IPR017900">
    <property type="entry name" value="4Fe4S_Fe_S_CS"/>
</dbReference>
<dbReference type="RefSeq" id="WP_090088290.1">
    <property type="nucleotide sequence ID" value="NZ_FOMG01000002.1"/>
</dbReference>
<evidence type="ECO:0000313" key="7">
    <source>
        <dbReference type="EMBL" id="SFC29624.1"/>
    </source>
</evidence>
<dbReference type="AlphaFoldDB" id="A0A1I1I093"/>
<dbReference type="InterPro" id="IPR004108">
    <property type="entry name" value="Fe_hydrogenase_lsu_C"/>
</dbReference>
<evidence type="ECO:0000256" key="2">
    <source>
        <dbReference type="ARBA" id="ARBA00022723"/>
    </source>
</evidence>
<dbReference type="SUPFAM" id="SSF54862">
    <property type="entry name" value="4Fe-4S ferredoxins"/>
    <property type="match status" value="1"/>
</dbReference>
<name>A0A1I1I093_9CLOT</name>
<keyword evidence="1" id="KW-0004">4Fe-4S</keyword>
<dbReference type="InterPro" id="IPR003149">
    <property type="entry name" value="Fe_hydrogenase_ssu"/>
</dbReference>
<feature type="domain" description="4Fe-4S ferredoxin-type" evidence="6">
    <location>
        <begin position="55"/>
        <end position="84"/>
    </location>
</feature>
<evidence type="ECO:0000313" key="8">
    <source>
        <dbReference type="Proteomes" id="UP000199263"/>
    </source>
</evidence>
<dbReference type="Gene3D" id="3.40.950.10">
    <property type="entry name" value="Fe-only Hydrogenase (Larger Subunit), Chain L, domain 3"/>
    <property type="match status" value="1"/>
</dbReference>
<protein>
    <submittedName>
        <fullName evidence="7">NADH-quinone oxidoreductase subunit G</fullName>
    </submittedName>
</protein>
<keyword evidence="5" id="KW-0411">Iron-sulfur</keyword>
<dbReference type="Proteomes" id="UP000199263">
    <property type="component" value="Unassembled WGS sequence"/>
</dbReference>
<dbReference type="FunFam" id="3.30.70.20:FF:000035">
    <property type="entry name" value="Iron hydrogenase 1"/>
    <property type="match status" value="1"/>
</dbReference>
<dbReference type="GO" id="GO:0009055">
    <property type="term" value="F:electron transfer activity"/>
    <property type="evidence" value="ECO:0007669"/>
    <property type="project" value="InterPro"/>
</dbReference>
<dbReference type="Pfam" id="PF02906">
    <property type="entry name" value="Fe_hyd_lg_C"/>
    <property type="match status" value="1"/>
</dbReference>
<dbReference type="Pfam" id="PF13237">
    <property type="entry name" value="Fer4_10"/>
    <property type="match status" value="1"/>
</dbReference>
<evidence type="ECO:0000259" key="6">
    <source>
        <dbReference type="PROSITE" id="PS51379"/>
    </source>
</evidence>
<dbReference type="GO" id="GO:0008901">
    <property type="term" value="F:ferredoxin hydrogenase activity"/>
    <property type="evidence" value="ECO:0007669"/>
    <property type="project" value="InterPro"/>
</dbReference>
<dbReference type="InterPro" id="IPR017896">
    <property type="entry name" value="4Fe4S_Fe-S-bd"/>
</dbReference>
<reference evidence="7 8" key="1">
    <citation type="submission" date="2016-10" db="EMBL/GenBank/DDBJ databases">
        <authorList>
            <person name="de Groot N.N."/>
        </authorList>
    </citation>
    <scope>NUCLEOTIDE SEQUENCE [LARGE SCALE GENOMIC DNA]</scope>
    <source>
        <strain evidence="7 8">DSM 12992</strain>
    </source>
</reference>
<dbReference type="Gene3D" id="3.40.50.1780">
    <property type="match status" value="1"/>
</dbReference>
<evidence type="ECO:0000256" key="3">
    <source>
        <dbReference type="ARBA" id="ARBA00022737"/>
    </source>
</evidence>
<dbReference type="Gene3D" id="3.30.70.20">
    <property type="match status" value="2"/>
</dbReference>
<accession>A0A1I1I093</accession>
<dbReference type="Pfam" id="PF14697">
    <property type="entry name" value="Fer4_21"/>
    <property type="match status" value="1"/>
</dbReference>
<evidence type="ECO:0000256" key="1">
    <source>
        <dbReference type="ARBA" id="ARBA00022485"/>
    </source>
</evidence>
<dbReference type="GO" id="GO:0005506">
    <property type="term" value="F:iron ion binding"/>
    <property type="evidence" value="ECO:0007669"/>
    <property type="project" value="InterPro"/>
</dbReference>
<dbReference type="GO" id="GO:0051539">
    <property type="term" value="F:4 iron, 4 sulfur cluster binding"/>
    <property type="evidence" value="ECO:0007669"/>
    <property type="project" value="UniProtKB-KW"/>
</dbReference>
<dbReference type="GO" id="GO:0042597">
    <property type="term" value="C:periplasmic space"/>
    <property type="evidence" value="ECO:0007669"/>
    <property type="project" value="InterPro"/>
</dbReference>
<dbReference type="Gene3D" id="4.10.260.20">
    <property type="entry name" value="Iron hydrogenase, small subunit"/>
    <property type="match status" value="1"/>
</dbReference>
<feature type="domain" description="4Fe-4S ferredoxin-type" evidence="6">
    <location>
        <begin position="387"/>
        <end position="416"/>
    </location>
</feature>
<dbReference type="Pfam" id="PF02256">
    <property type="entry name" value="Fe_hyd_SSU"/>
    <property type="match status" value="1"/>
</dbReference>
<feature type="domain" description="4Fe-4S ferredoxin-type" evidence="6">
    <location>
        <begin position="14"/>
        <end position="44"/>
    </location>
</feature>
<dbReference type="SMART" id="SM00902">
    <property type="entry name" value="Fe_hyd_SSU"/>
    <property type="match status" value="1"/>
</dbReference>
<dbReference type="PROSITE" id="PS00198">
    <property type="entry name" value="4FE4S_FER_1"/>
    <property type="match status" value="2"/>
</dbReference>
<keyword evidence="8" id="KW-1185">Reference proteome</keyword>
<keyword evidence="2" id="KW-0479">Metal-binding</keyword>
<dbReference type="SUPFAM" id="SSF53920">
    <property type="entry name" value="Fe-only hydrogenase"/>
    <property type="match status" value="1"/>
</dbReference>
<dbReference type="InterPro" id="IPR036991">
    <property type="entry name" value="Fe_hydrogenase_ssu_sf"/>
</dbReference>
<dbReference type="STRING" id="119641.SAMN05421842_10275"/>
<keyword evidence="4" id="KW-0408">Iron</keyword>
<dbReference type="PROSITE" id="PS51379">
    <property type="entry name" value="4FE4S_FER_2"/>
    <property type="match status" value="4"/>
</dbReference>
<gene>
    <name evidence="7" type="ORF">SAMN05421842_10275</name>
</gene>
<dbReference type="OrthoDB" id="9798098at2"/>
<dbReference type="PANTHER" id="PTHR11615">
    <property type="entry name" value="NITRATE, FORMATE, IRON DEHYDROGENASE"/>
    <property type="match status" value="1"/>
</dbReference>